<dbReference type="GO" id="GO:0000175">
    <property type="term" value="F:3'-5'-RNA exonuclease activity"/>
    <property type="evidence" value="ECO:0007669"/>
    <property type="project" value="TreeGrafter"/>
</dbReference>
<dbReference type="GO" id="GO:0003723">
    <property type="term" value="F:RNA binding"/>
    <property type="evidence" value="ECO:0007669"/>
    <property type="project" value="InterPro"/>
</dbReference>
<dbReference type="EMBL" id="FNRY01000001">
    <property type="protein sequence ID" value="SEC07389.1"/>
    <property type="molecule type" value="Genomic_DNA"/>
</dbReference>
<gene>
    <name evidence="2" type="ORF">SAMN04489806_2523</name>
</gene>
<dbReference type="PANTHER" id="PTHR23355:SF42">
    <property type="entry name" value="RIBONUCLEASE II, CHLOROPLASTIC_MITOCHONDRIAL"/>
    <property type="match status" value="1"/>
</dbReference>
<dbReference type="InterPro" id="IPR040596">
    <property type="entry name" value="RNase_II_C_S1"/>
</dbReference>
<accession>A0A1H4PJ29</accession>
<dbReference type="GO" id="GO:0000932">
    <property type="term" value="C:P-body"/>
    <property type="evidence" value="ECO:0007669"/>
    <property type="project" value="TreeGrafter"/>
</dbReference>
<dbReference type="InterPro" id="IPR012340">
    <property type="entry name" value="NA-bd_OB-fold"/>
</dbReference>
<dbReference type="InterPro" id="IPR001900">
    <property type="entry name" value="RNase_II/R"/>
</dbReference>
<dbReference type="RefSeq" id="WP_091184916.1">
    <property type="nucleotide sequence ID" value="NZ_FNRY01000001.1"/>
</dbReference>
<protein>
    <submittedName>
        <fullName evidence="2">RNB domain-containing protein</fullName>
    </submittedName>
</protein>
<organism evidence="2 3">
    <name type="scientific">Paramicrobacterium humi</name>
    <dbReference type="NCBI Taxonomy" id="640635"/>
    <lineage>
        <taxon>Bacteria</taxon>
        <taxon>Bacillati</taxon>
        <taxon>Actinomycetota</taxon>
        <taxon>Actinomycetes</taxon>
        <taxon>Micrococcales</taxon>
        <taxon>Microbacteriaceae</taxon>
        <taxon>Paramicrobacterium</taxon>
    </lineage>
</organism>
<dbReference type="AlphaFoldDB" id="A0A1H4PJ29"/>
<dbReference type="OrthoDB" id="5800376at2"/>
<keyword evidence="3" id="KW-1185">Reference proteome</keyword>
<dbReference type="PANTHER" id="PTHR23355">
    <property type="entry name" value="RIBONUCLEASE"/>
    <property type="match status" value="1"/>
</dbReference>
<dbReference type="SMART" id="SM00955">
    <property type="entry name" value="RNB"/>
    <property type="match status" value="1"/>
</dbReference>
<dbReference type="SUPFAM" id="SSF50249">
    <property type="entry name" value="Nucleic acid-binding proteins"/>
    <property type="match status" value="1"/>
</dbReference>
<reference evidence="2 3" key="1">
    <citation type="submission" date="2016-10" db="EMBL/GenBank/DDBJ databases">
        <authorList>
            <person name="de Groot N.N."/>
        </authorList>
    </citation>
    <scope>NUCLEOTIDE SEQUENCE [LARGE SCALE GENOMIC DNA]</scope>
    <source>
        <strain evidence="2 3">DSM 21799</strain>
    </source>
</reference>
<name>A0A1H4PJ29_9MICO</name>
<dbReference type="STRING" id="640635.SAMN04489806_2523"/>
<evidence type="ECO:0000313" key="2">
    <source>
        <dbReference type="EMBL" id="SEC07389.1"/>
    </source>
</evidence>
<evidence type="ECO:0000313" key="3">
    <source>
        <dbReference type="Proteomes" id="UP000199183"/>
    </source>
</evidence>
<dbReference type="Pfam" id="PF00773">
    <property type="entry name" value="RNB"/>
    <property type="match status" value="1"/>
</dbReference>
<dbReference type="Pfam" id="PF18614">
    <property type="entry name" value="RNase_II_C_S1"/>
    <property type="match status" value="1"/>
</dbReference>
<dbReference type="InterPro" id="IPR050180">
    <property type="entry name" value="RNR_Ribonuclease"/>
</dbReference>
<dbReference type="GO" id="GO:0006402">
    <property type="term" value="P:mRNA catabolic process"/>
    <property type="evidence" value="ECO:0007669"/>
    <property type="project" value="TreeGrafter"/>
</dbReference>
<feature type="domain" description="RNB" evidence="1">
    <location>
        <begin position="53"/>
        <end position="370"/>
    </location>
</feature>
<dbReference type="Proteomes" id="UP000199183">
    <property type="component" value="Unassembled WGS sequence"/>
</dbReference>
<sequence length="471" mass="50548">MPRHSTHVAPGLAHGRVLAALEDLRDRLELPEAFPDAAVREAEAAAASDPPVEHDMTHVPFVTIDPKGSRDLDQAMHLTATADGFTVLYAIADVPAVVTPGSALDAEARRRVETIYLPTRRIPLHPLVLSEGASSLLPGKRRRAFVWTLHLSADGTLSRTELRRAEVCSRRAWNYEDAQASIDSNAPDPMLALLKRIGELRAAVEHERGGASLNVPDVEVDDEDGRYVLVRRRPLPVEDWNAQISLLTGMAAARIMLDGGVGILRTMPPPTREAEAEFRAQTVALGQPWLRGMHYGDYLRTVDPDVSAGLAILHAAASLFRGAGYTAFDGAAPAETMQSAIAAPYAHVTAPLRRLVDRFGLVVCEALANQREVPSWARESLGDLPAIMATSKSAEATRLSTDIIEAASVAHRVGDLFPAEVVSAGDGRGRVQIAEPPITASCTGSLEAGSRVTVRLVTADVEKGAVQFELA</sequence>
<evidence type="ECO:0000259" key="1">
    <source>
        <dbReference type="SMART" id="SM00955"/>
    </source>
</evidence>
<proteinExistence type="predicted"/>